<dbReference type="PANTHER" id="PTHR28128:SF1">
    <property type="entry name" value="GOLGI APPARATUS MEMBRANE PROTEIN TVP15"/>
    <property type="match status" value="1"/>
</dbReference>
<dbReference type="AlphaFoldDB" id="A0A8J2N708"/>
<keyword evidence="7" id="KW-1185">Reference proteome</keyword>
<dbReference type="GO" id="GO:0000139">
    <property type="term" value="C:Golgi membrane"/>
    <property type="evidence" value="ECO:0007669"/>
    <property type="project" value="TreeGrafter"/>
</dbReference>
<name>A0A8J2N708_9PLEO</name>
<evidence type="ECO:0000256" key="5">
    <source>
        <dbReference type="SAM" id="Phobius"/>
    </source>
</evidence>
<keyword evidence="3 5" id="KW-1133">Transmembrane helix</keyword>
<evidence type="ECO:0000313" key="7">
    <source>
        <dbReference type="Proteomes" id="UP000676310"/>
    </source>
</evidence>
<dbReference type="Proteomes" id="UP000676310">
    <property type="component" value="Unassembled WGS sequence"/>
</dbReference>
<gene>
    <name evidence="6" type="ORF">ALTATR162_LOCUS6541</name>
</gene>
<keyword evidence="2 5" id="KW-0812">Transmembrane</keyword>
<evidence type="ECO:0000256" key="3">
    <source>
        <dbReference type="ARBA" id="ARBA00022989"/>
    </source>
</evidence>
<organism evidence="6 7">
    <name type="scientific">Alternaria atra</name>
    <dbReference type="NCBI Taxonomy" id="119953"/>
    <lineage>
        <taxon>Eukaryota</taxon>
        <taxon>Fungi</taxon>
        <taxon>Dikarya</taxon>
        <taxon>Ascomycota</taxon>
        <taxon>Pezizomycotina</taxon>
        <taxon>Dothideomycetes</taxon>
        <taxon>Pleosporomycetidae</taxon>
        <taxon>Pleosporales</taxon>
        <taxon>Pleosporineae</taxon>
        <taxon>Pleosporaceae</taxon>
        <taxon>Alternaria</taxon>
        <taxon>Alternaria sect. Ulocladioides</taxon>
    </lineage>
</organism>
<protein>
    <submittedName>
        <fullName evidence="6">Uncharacterized protein</fullName>
    </submittedName>
</protein>
<dbReference type="InterPro" id="IPR013714">
    <property type="entry name" value="Golgi_TVP15"/>
</dbReference>
<dbReference type="PANTHER" id="PTHR28128">
    <property type="entry name" value="GOLGI APPARATUS MEMBRANE PROTEIN TVP15"/>
    <property type="match status" value="1"/>
</dbReference>
<comment type="caution">
    <text evidence="6">The sequence shown here is derived from an EMBL/GenBank/DDBJ whole genome shotgun (WGS) entry which is preliminary data.</text>
</comment>
<feature type="transmembrane region" description="Helical" evidence="5">
    <location>
        <begin position="61"/>
        <end position="84"/>
    </location>
</feature>
<evidence type="ECO:0000256" key="1">
    <source>
        <dbReference type="ARBA" id="ARBA00004141"/>
    </source>
</evidence>
<reference evidence="6" key="1">
    <citation type="submission" date="2021-05" db="EMBL/GenBank/DDBJ databases">
        <authorList>
            <person name="Stam R."/>
        </authorList>
    </citation>
    <scope>NUCLEOTIDE SEQUENCE</scope>
    <source>
        <strain evidence="6">CS162</strain>
    </source>
</reference>
<feature type="transmembrane region" description="Helical" evidence="5">
    <location>
        <begin position="90"/>
        <end position="109"/>
    </location>
</feature>
<keyword evidence="4 5" id="KW-0472">Membrane</keyword>
<dbReference type="Pfam" id="PF08507">
    <property type="entry name" value="COPI_assoc"/>
    <property type="match status" value="1"/>
</dbReference>
<dbReference type="GO" id="GO:0016192">
    <property type="term" value="P:vesicle-mediated transport"/>
    <property type="evidence" value="ECO:0007669"/>
    <property type="project" value="TreeGrafter"/>
</dbReference>
<sequence>MIKWDGPKVDTNSVREHTPVDDYDRGYGYKYRNCHGEVVPTKPANGTALLEFQIPQQVARYASFMFSFLGRGIFYIFIGSVIVGERWFRIVPGTIVGIIGVGYAALEFIPSIEPPANMRDADAGWGAEQV</sequence>
<proteinExistence type="predicted"/>
<evidence type="ECO:0000313" key="6">
    <source>
        <dbReference type="EMBL" id="CAG5163780.1"/>
    </source>
</evidence>
<dbReference type="RefSeq" id="XP_043170098.1">
    <property type="nucleotide sequence ID" value="XM_043314163.1"/>
</dbReference>
<dbReference type="EMBL" id="CAJRGZ010000019">
    <property type="protein sequence ID" value="CAG5163780.1"/>
    <property type="molecule type" value="Genomic_DNA"/>
</dbReference>
<evidence type="ECO:0000256" key="2">
    <source>
        <dbReference type="ARBA" id="ARBA00022692"/>
    </source>
</evidence>
<evidence type="ECO:0000256" key="4">
    <source>
        <dbReference type="ARBA" id="ARBA00023136"/>
    </source>
</evidence>
<comment type="subcellular location">
    <subcellularLocation>
        <location evidence="1">Membrane</location>
        <topology evidence="1">Multi-pass membrane protein</topology>
    </subcellularLocation>
</comment>
<dbReference type="OrthoDB" id="423534at2759"/>
<accession>A0A8J2N708</accession>
<dbReference type="GeneID" id="67018442"/>